<comment type="caution">
    <text evidence="8">The sequence shown here is derived from an EMBL/GenBank/DDBJ whole genome shotgun (WGS) entry which is preliminary data.</text>
</comment>
<keyword evidence="3 6" id="KW-0812">Transmembrane</keyword>
<feature type="transmembrane region" description="Helical" evidence="6">
    <location>
        <begin position="294"/>
        <end position="314"/>
    </location>
</feature>
<protein>
    <submittedName>
        <fullName evidence="8">MMPL family transporter</fullName>
    </submittedName>
</protein>
<evidence type="ECO:0000256" key="3">
    <source>
        <dbReference type="ARBA" id="ARBA00022692"/>
    </source>
</evidence>
<dbReference type="InterPro" id="IPR050545">
    <property type="entry name" value="Mycobact_MmpL"/>
</dbReference>
<dbReference type="RefSeq" id="WP_011019424.1">
    <property type="nucleotide sequence ID" value="NZ_DUJS01000001.1"/>
</dbReference>
<organism evidence="8 9">
    <name type="scientific">Methanopyrus kandleri</name>
    <dbReference type="NCBI Taxonomy" id="2320"/>
    <lineage>
        <taxon>Archaea</taxon>
        <taxon>Methanobacteriati</taxon>
        <taxon>Methanobacteriota</taxon>
        <taxon>Methanomada group</taxon>
        <taxon>Methanopyri</taxon>
        <taxon>Methanopyrales</taxon>
        <taxon>Methanopyraceae</taxon>
        <taxon>Methanopyrus</taxon>
    </lineage>
</organism>
<dbReference type="NCBIfam" id="TIGR00921">
    <property type="entry name" value="2A067"/>
    <property type="match status" value="1"/>
</dbReference>
<feature type="transmembrane region" description="Helical" evidence="6">
    <location>
        <begin position="608"/>
        <end position="630"/>
    </location>
</feature>
<accession>A0A832TG67</accession>
<feature type="domain" description="SSD" evidence="7">
    <location>
        <begin position="583"/>
        <end position="707"/>
    </location>
</feature>
<sequence length="716" mass="78608">MRFRTAIILSFLALTAVMAYGALHLNVEVDQTKYLPDRFESMKWQHVVERELGTSTKTLLIVIEADDVTRKPVLDYMRRIEDRLRSKPYVENVRGAPDVLRESPANFPAAVTMPGLRPLMSEMERSKEMFVSKDHKVAIIRVGLKSDADYRKVVPDVRRSLERDKPKSVKFADVTGSPAINYDFYRGFLKDLVTVTALVSAAVAAVLYVDFRRWWAPVLGLTIILSAVAWVLGIMYWLGFAPFYATVLLTVVLMLGVGIDYVIFTLTRFQEEYDIKGRAKGEAILTAVRRAGRAVLITGLTASAGFAALALSEFRMVSEIGLGIVAGILTAVALTLLVLPSLLQSIPIGRKSSEKKEESWKVLSIPVRHPVPAIVALLAITGLLGYGAAGVKPEVNIEKFLGHNLPSLKARDVLEKHMDVSHHFATIVVEARDVRDPKVVRFMEKLKRDAKRTGVAARVFGAPDVIGMEKTVERLPAPIRSALEPKVEDMEKGVISGDGKVAVIQVQLKPGDPKVQGRKILDMVRHEHPPTGVKVGVTGLPVAFAEMHEQVNEDMRRSTIASAIGVLAIPTIAFRNPIPPVFGLVAIGSGILWAIGLLGGVLRIVPSFLAMQTTICILLGIGMDYCVFLASRYREERKEHGVKEAWTHTMERAGPGVLFSGLTSAIGFLSLLLSHTGIMRNMGLYQGIGVLSTLTLVLVGFPALYVVISRVFSRGR</sequence>
<dbReference type="OMA" id="SLMFAHI"/>
<feature type="domain" description="SSD" evidence="7">
    <location>
        <begin position="213"/>
        <end position="345"/>
    </location>
</feature>
<dbReference type="PROSITE" id="PS50156">
    <property type="entry name" value="SSD"/>
    <property type="match status" value="2"/>
</dbReference>
<name>A0A832TG67_9EURY</name>
<keyword evidence="2" id="KW-1003">Cell membrane</keyword>
<dbReference type="AlphaFoldDB" id="A0A832TG67"/>
<dbReference type="EMBL" id="DUJS01000001">
    <property type="protein sequence ID" value="HII69688.1"/>
    <property type="molecule type" value="Genomic_DNA"/>
</dbReference>
<dbReference type="PANTHER" id="PTHR33406">
    <property type="entry name" value="MEMBRANE PROTEIN MJ1562-RELATED"/>
    <property type="match status" value="1"/>
</dbReference>
<feature type="transmembrane region" description="Helical" evidence="6">
    <location>
        <begin position="192"/>
        <end position="211"/>
    </location>
</feature>
<dbReference type="Pfam" id="PF03176">
    <property type="entry name" value="MMPL"/>
    <property type="match status" value="2"/>
</dbReference>
<feature type="transmembrane region" description="Helical" evidence="6">
    <location>
        <begin position="657"/>
        <end position="678"/>
    </location>
</feature>
<gene>
    <name evidence="8" type="ORF">HA336_00460</name>
</gene>
<keyword evidence="4 6" id="KW-1133">Transmembrane helix</keyword>
<reference evidence="8" key="1">
    <citation type="journal article" date="2020" name="bioRxiv">
        <title>A rank-normalized archaeal taxonomy based on genome phylogeny resolves widespread incomplete and uneven classifications.</title>
        <authorList>
            <person name="Rinke C."/>
            <person name="Chuvochina M."/>
            <person name="Mussig A.J."/>
            <person name="Chaumeil P.-A."/>
            <person name="Waite D.W."/>
            <person name="Whitman W.B."/>
            <person name="Parks D.H."/>
            <person name="Hugenholtz P."/>
        </authorList>
    </citation>
    <scope>NUCLEOTIDE SEQUENCE</scope>
    <source>
        <strain evidence="8">UBA8853</strain>
    </source>
</reference>
<evidence type="ECO:0000256" key="1">
    <source>
        <dbReference type="ARBA" id="ARBA00004651"/>
    </source>
</evidence>
<feature type="transmembrane region" description="Helical" evidence="6">
    <location>
        <begin position="684"/>
        <end position="708"/>
    </location>
</feature>
<comment type="subcellular location">
    <subcellularLocation>
        <location evidence="1">Cell membrane</location>
        <topology evidence="1">Multi-pass membrane protein</topology>
    </subcellularLocation>
</comment>
<evidence type="ECO:0000256" key="5">
    <source>
        <dbReference type="ARBA" id="ARBA00023136"/>
    </source>
</evidence>
<dbReference type="InterPro" id="IPR000731">
    <property type="entry name" value="SSD"/>
</dbReference>
<evidence type="ECO:0000313" key="9">
    <source>
        <dbReference type="Proteomes" id="UP000619545"/>
    </source>
</evidence>
<dbReference type="GeneID" id="1477157"/>
<dbReference type="PANTHER" id="PTHR33406:SF13">
    <property type="entry name" value="MEMBRANE PROTEIN YDFJ"/>
    <property type="match status" value="1"/>
</dbReference>
<evidence type="ECO:0000256" key="6">
    <source>
        <dbReference type="SAM" id="Phobius"/>
    </source>
</evidence>
<feature type="transmembrane region" description="Helical" evidence="6">
    <location>
        <begin position="243"/>
        <end position="266"/>
    </location>
</feature>
<dbReference type="Gene3D" id="1.20.1640.10">
    <property type="entry name" value="Multidrug efflux transporter AcrB transmembrane domain"/>
    <property type="match status" value="2"/>
</dbReference>
<proteinExistence type="predicted"/>
<dbReference type="Proteomes" id="UP000619545">
    <property type="component" value="Unassembled WGS sequence"/>
</dbReference>
<keyword evidence="5 6" id="KW-0472">Membrane</keyword>
<dbReference type="SUPFAM" id="SSF82866">
    <property type="entry name" value="Multidrug efflux transporter AcrB transmembrane domain"/>
    <property type="match status" value="2"/>
</dbReference>
<dbReference type="InterPro" id="IPR004869">
    <property type="entry name" value="MMPL_dom"/>
</dbReference>
<feature type="transmembrane region" description="Helical" evidence="6">
    <location>
        <begin position="218"/>
        <end position="237"/>
    </location>
</feature>
<evidence type="ECO:0000256" key="2">
    <source>
        <dbReference type="ARBA" id="ARBA00022475"/>
    </source>
</evidence>
<evidence type="ECO:0000259" key="7">
    <source>
        <dbReference type="PROSITE" id="PS50156"/>
    </source>
</evidence>
<evidence type="ECO:0000313" key="8">
    <source>
        <dbReference type="EMBL" id="HII69688.1"/>
    </source>
</evidence>
<feature type="transmembrane region" description="Helical" evidence="6">
    <location>
        <begin position="320"/>
        <end position="343"/>
    </location>
</feature>
<dbReference type="GO" id="GO:0005886">
    <property type="term" value="C:plasma membrane"/>
    <property type="evidence" value="ECO:0007669"/>
    <property type="project" value="UniProtKB-SubCell"/>
</dbReference>
<evidence type="ECO:0000256" key="4">
    <source>
        <dbReference type="ARBA" id="ARBA00022989"/>
    </source>
</evidence>
<feature type="transmembrane region" description="Helical" evidence="6">
    <location>
        <begin position="581"/>
        <end position="602"/>
    </location>
</feature>